<dbReference type="AlphaFoldDB" id="A0A7S3JMS0"/>
<dbReference type="EMBL" id="HBIJ01000102">
    <property type="protein sequence ID" value="CAE0359350.1"/>
    <property type="molecule type" value="Transcribed_RNA"/>
</dbReference>
<organism evidence="2">
    <name type="scientific">Aureoumbra lagunensis</name>
    <dbReference type="NCBI Taxonomy" id="44058"/>
    <lineage>
        <taxon>Eukaryota</taxon>
        <taxon>Sar</taxon>
        <taxon>Stramenopiles</taxon>
        <taxon>Ochrophyta</taxon>
        <taxon>Pelagophyceae</taxon>
        <taxon>Pelagomonadales</taxon>
        <taxon>Aureoumbra</taxon>
    </lineage>
</organism>
<name>A0A7S3JMS0_9STRA</name>
<evidence type="ECO:0000313" key="2">
    <source>
        <dbReference type="EMBL" id="CAE0359350.1"/>
    </source>
</evidence>
<accession>A0A7S3JMS0</accession>
<dbReference type="Pfam" id="PF17128">
    <property type="entry name" value="DUF5107"/>
    <property type="match status" value="1"/>
</dbReference>
<protein>
    <recommendedName>
        <fullName evidence="1">DUF5107 domain-containing protein</fullName>
    </recommendedName>
</protein>
<gene>
    <name evidence="2" type="ORF">ALAG00032_LOCUS78</name>
</gene>
<proteinExistence type="predicted"/>
<reference evidence="2" key="1">
    <citation type="submission" date="2021-01" db="EMBL/GenBank/DDBJ databases">
        <authorList>
            <person name="Corre E."/>
            <person name="Pelletier E."/>
            <person name="Niang G."/>
            <person name="Scheremetjew M."/>
            <person name="Finn R."/>
            <person name="Kale V."/>
            <person name="Holt S."/>
            <person name="Cochrane G."/>
            <person name="Meng A."/>
            <person name="Brown T."/>
            <person name="Cohen L."/>
        </authorList>
    </citation>
    <scope>NUCLEOTIDE SEQUENCE</scope>
    <source>
        <strain evidence="2">CCMP1510</strain>
    </source>
</reference>
<evidence type="ECO:0000259" key="1">
    <source>
        <dbReference type="Pfam" id="PF17128"/>
    </source>
</evidence>
<dbReference type="InterPro" id="IPR033396">
    <property type="entry name" value="DUF5107"/>
</dbReference>
<sequence>MQKRMSVVVLRFQTYLLFLFIEGYALVYNAEYSFARFSETAPGNLLPKFLFQLGADVEGGTSESKIGGGRGNKNTFQPDDTCPDSIFEGAMEDLRGPQLPHLSQDLWDCTRQPNVSFPSIVLENKYLKVDIIPRFGGRVWSIYDKVRHRHLVYANPSHQPANIAVLGSWTSGGVEWNWSPGIIGHSVFSESPVYVAKLQGENAVRIYEYDRRNQSAWSVDLLLHNDALWFRPRIRTSQPQKKIPGYWWTCVAISVTPATRIFTNKKSVAQTSVEPIRAAPWPVFSSGDANTTFSGYPQGSRFTDNSYIGAIPSGDFFFIQDNASSSFLASVSDANDSFVPFHVQNGGNGTKFFTWGSGSGSGRFMQDFLGGVSGTNDTSRAYDYAELQTGRAATQFQTFQVQGEEAWIEVLGAMNVDDNSSLFGIYDTAVSTIANGINHFLLKQGDFATVELQRLAETEPLEILATGMPWGAVDRANFSGLSFVVSDEYLDEARPWLELFANGSFSDLSLSRAPLSYQIDPLWLERLRNSTQDSWLRDLHIAVALTESGDVNEPKRLFLRSFHTRPSVVAARCLAILQTSTHDAWEWYQRAWTVAFDDREEPARDRLIRNLATEIAYFLQGIHDYPNLNTFIKALPPHLNDLDAILTSKIMLSLVHDDPTTAIAMLNDTSPLGCFPTIASERWTLMQWWFTAVEKQANATSPVERHRARKSHPVPRNIGCPYNNYSAAGCTYW</sequence>
<feature type="domain" description="DUF5107" evidence="1">
    <location>
        <begin position="114"/>
        <end position="397"/>
    </location>
</feature>